<comment type="caution">
    <text evidence="1">The sequence shown here is derived from an EMBL/GenBank/DDBJ whole genome shotgun (WGS) entry which is preliminary data.</text>
</comment>
<name>A0ACC2NNC2_9HYME</name>
<evidence type="ECO:0000313" key="1">
    <source>
        <dbReference type="EMBL" id="KAJ8672607.1"/>
    </source>
</evidence>
<accession>A0ACC2NNC2</accession>
<protein>
    <submittedName>
        <fullName evidence="1">Uncharacterized protein</fullName>
    </submittedName>
</protein>
<proteinExistence type="predicted"/>
<organism evidence="1 2">
    <name type="scientific">Eretmocerus hayati</name>
    <dbReference type="NCBI Taxonomy" id="131215"/>
    <lineage>
        <taxon>Eukaryota</taxon>
        <taxon>Metazoa</taxon>
        <taxon>Ecdysozoa</taxon>
        <taxon>Arthropoda</taxon>
        <taxon>Hexapoda</taxon>
        <taxon>Insecta</taxon>
        <taxon>Pterygota</taxon>
        <taxon>Neoptera</taxon>
        <taxon>Endopterygota</taxon>
        <taxon>Hymenoptera</taxon>
        <taxon>Apocrita</taxon>
        <taxon>Proctotrupomorpha</taxon>
        <taxon>Chalcidoidea</taxon>
        <taxon>Aphelinidae</taxon>
        <taxon>Aphelininae</taxon>
        <taxon>Eretmocerus</taxon>
    </lineage>
</organism>
<reference evidence="1" key="1">
    <citation type="submission" date="2023-04" db="EMBL/GenBank/DDBJ databases">
        <title>A chromosome-level genome assembly of the parasitoid wasp Eretmocerus hayati.</title>
        <authorList>
            <person name="Zhong Y."/>
            <person name="Liu S."/>
            <person name="Liu Y."/>
        </authorList>
    </citation>
    <scope>NUCLEOTIDE SEQUENCE</scope>
    <source>
        <strain evidence="1">ZJU_SS_LIU_2023</strain>
    </source>
</reference>
<dbReference type="EMBL" id="CM056743">
    <property type="protein sequence ID" value="KAJ8672607.1"/>
    <property type="molecule type" value="Genomic_DNA"/>
</dbReference>
<gene>
    <name evidence="1" type="ORF">QAD02_003866</name>
</gene>
<evidence type="ECO:0000313" key="2">
    <source>
        <dbReference type="Proteomes" id="UP001239111"/>
    </source>
</evidence>
<dbReference type="Proteomes" id="UP001239111">
    <property type="component" value="Chromosome 3"/>
</dbReference>
<sequence length="475" mass="54049">MDRDQNEKHIDKNLDVVTRAQLLDDISRDEWEFIRQVCAIPELDITLSSQCEKQSEIQNLEVATTDASDSAECSSSVQESRVQNIMVELMEYERSRCAQSSNEVLMELELIPSNMKKTVDNGHSDANTSATTGNSATKNFHNYSEPSANTANDIPMVDHDFRVDLSIYDGIDPAEPMSLSEINYDPINTPVPRYGPEIDNFGDKTEMRDTHEESSTNGRKNDEAHVGFFQWYPTDQCENTVATEPRENVQLPTGQNTQLEGNNAIVTVEIQSIAVENEYVTEQGSNTPRTNFMSNQKIVDTSPNDCNPTGAPKDAASNERSVDATERRRTRSSNKNHQDGNNIDTREEIAKIRYPDLENLRYQADNNCPDLENPFWEDIKNFSCKRSVFYRKERLGTICPLSYFKEKHESMGFTADSKHILIKSNKNPKMPICMLCHCCRYEVKDAIKCEFCVKAYFELVTSGMGDQKEIVDKWE</sequence>
<keyword evidence="2" id="KW-1185">Reference proteome</keyword>